<accession>A0A8S1IMQ9</accession>
<dbReference type="Proteomes" id="UP000708148">
    <property type="component" value="Unassembled WGS sequence"/>
</dbReference>
<name>A0A8S1IMQ9_9CHLO</name>
<feature type="non-terminal residue" evidence="1">
    <location>
        <position position="50"/>
    </location>
</feature>
<gene>
    <name evidence="1" type="ORF">OSTQU699_LOCUS1726</name>
</gene>
<keyword evidence="2" id="KW-1185">Reference proteome</keyword>
<organism evidence="1 2">
    <name type="scientific">Ostreobium quekettii</name>
    <dbReference type="NCBI Taxonomy" id="121088"/>
    <lineage>
        <taxon>Eukaryota</taxon>
        <taxon>Viridiplantae</taxon>
        <taxon>Chlorophyta</taxon>
        <taxon>core chlorophytes</taxon>
        <taxon>Ulvophyceae</taxon>
        <taxon>TCBD clade</taxon>
        <taxon>Bryopsidales</taxon>
        <taxon>Ostreobineae</taxon>
        <taxon>Ostreobiaceae</taxon>
        <taxon>Ostreobium</taxon>
    </lineage>
</organism>
<reference evidence="1" key="1">
    <citation type="submission" date="2020-12" db="EMBL/GenBank/DDBJ databases">
        <authorList>
            <person name="Iha C."/>
        </authorList>
    </citation>
    <scope>NUCLEOTIDE SEQUENCE</scope>
</reference>
<sequence length="50" mass="4595">ASGSARSVDGATAVTNVNATGDDGATVKASADTVAAGPDAEAAYSLVLGA</sequence>
<comment type="caution">
    <text evidence="1">The sequence shown here is derived from an EMBL/GenBank/DDBJ whole genome shotgun (WGS) entry which is preliminary data.</text>
</comment>
<dbReference type="EMBL" id="CAJHUC010000466">
    <property type="protein sequence ID" value="CAD7696362.1"/>
    <property type="molecule type" value="Genomic_DNA"/>
</dbReference>
<dbReference type="AlphaFoldDB" id="A0A8S1IMQ9"/>
<feature type="non-terminal residue" evidence="1">
    <location>
        <position position="1"/>
    </location>
</feature>
<evidence type="ECO:0000313" key="1">
    <source>
        <dbReference type="EMBL" id="CAD7696362.1"/>
    </source>
</evidence>
<proteinExistence type="predicted"/>
<protein>
    <submittedName>
        <fullName evidence="1">Uncharacterized protein</fullName>
    </submittedName>
</protein>
<evidence type="ECO:0000313" key="2">
    <source>
        <dbReference type="Proteomes" id="UP000708148"/>
    </source>
</evidence>